<gene>
    <name evidence="3" type="ORF">FHU36_007294</name>
</gene>
<evidence type="ECO:0000259" key="2">
    <source>
        <dbReference type="Pfam" id="PF06889"/>
    </source>
</evidence>
<sequence>MHAEDEMHDEILPHLPDPDDGGRWRAPALREQRLYELMRRDEAGEERAHYEYLRLIAAEGLYRPVPLPAAEGSDGTAPLTVMTLQDGRRVVPAYTVGVLPRPHPEVVYEFTTLGGLDALWPDGVDILLVNGGTPCTKWFLADEDEREVWRDLHVELFQPDGMCDRVETRWTGAPDDEAVLRGLACGAHLCYANGDAWNTLDWHGAGYANEVEGLSRDWDIDGRDDWLDTQEQLLRCEVSAWQWHFVLDVRNLLIRESGSARIDPVAWRDHVETAVRAQADGPDAAGFDAATLDAHVRILRGLVGEVMRYEARFRADGLLPPDGYVRSVAAWDLGRASMVARRGRGARYATQAELRDAVERAGKGAQGVYGSWAEFSAGYVLGRCLHFDEEAFGDWYTTVLDAHRALMTHPESPWAAIPLH</sequence>
<proteinExistence type="predicted"/>
<dbReference type="EMBL" id="JACHJB010000003">
    <property type="protein sequence ID" value="MBB6350722.1"/>
    <property type="molecule type" value="Genomic_DNA"/>
</dbReference>
<dbReference type="InterPro" id="IPR009677">
    <property type="entry name" value="DUF1266"/>
</dbReference>
<protein>
    <recommendedName>
        <fullName evidence="2">DUF1266 domain-containing protein</fullName>
    </recommendedName>
</protein>
<dbReference type="RefSeq" id="WP_185088468.1">
    <property type="nucleotide sequence ID" value="NZ_JACHJB010000003.1"/>
</dbReference>
<evidence type="ECO:0000256" key="1">
    <source>
        <dbReference type="SAM" id="MobiDB-lite"/>
    </source>
</evidence>
<keyword evidence="4" id="KW-1185">Reference proteome</keyword>
<organism evidence="3 4">
    <name type="scientific">Nonomuraea muscovyensis</name>
    <dbReference type="NCBI Taxonomy" id="1124761"/>
    <lineage>
        <taxon>Bacteria</taxon>
        <taxon>Bacillati</taxon>
        <taxon>Actinomycetota</taxon>
        <taxon>Actinomycetes</taxon>
        <taxon>Streptosporangiales</taxon>
        <taxon>Streptosporangiaceae</taxon>
        <taxon>Nonomuraea</taxon>
    </lineage>
</organism>
<reference evidence="3 4" key="1">
    <citation type="submission" date="2020-08" db="EMBL/GenBank/DDBJ databases">
        <title>Sequencing the genomes of 1000 actinobacteria strains.</title>
        <authorList>
            <person name="Klenk H.-P."/>
        </authorList>
    </citation>
    <scope>NUCLEOTIDE SEQUENCE [LARGE SCALE GENOMIC DNA]</scope>
    <source>
        <strain evidence="3 4">DSM 45913</strain>
    </source>
</reference>
<evidence type="ECO:0000313" key="3">
    <source>
        <dbReference type="EMBL" id="MBB6350722.1"/>
    </source>
</evidence>
<evidence type="ECO:0000313" key="4">
    <source>
        <dbReference type="Proteomes" id="UP000583800"/>
    </source>
</evidence>
<comment type="caution">
    <text evidence="3">The sequence shown here is derived from an EMBL/GenBank/DDBJ whole genome shotgun (WGS) entry which is preliminary data.</text>
</comment>
<dbReference type="AlphaFoldDB" id="A0A7X0C9D1"/>
<name>A0A7X0C9D1_9ACTN</name>
<dbReference type="Proteomes" id="UP000583800">
    <property type="component" value="Unassembled WGS sequence"/>
</dbReference>
<feature type="domain" description="DUF1266" evidence="2">
    <location>
        <begin position="214"/>
        <end position="418"/>
    </location>
</feature>
<accession>A0A7X0C9D1</accession>
<dbReference type="Pfam" id="PF06889">
    <property type="entry name" value="DUF1266"/>
    <property type="match status" value="1"/>
</dbReference>
<feature type="region of interest" description="Disordered" evidence="1">
    <location>
        <begin position="1"/>
        <end position="23"/>
    </location>
</feature>